<dbReference type="InterPro" id="IPR036097">
    <property type="entry name" value="HisK_dim/P_sf"/>
</dbReference>
<reference evidence="4" key="1">
    <citation type="submission" date="2022-12" db="EMBL/GenBank/DDBJ databases">
        <title>Genome sequence of SJ11.</title>
        <authorList>
            <person name="Woo H."/>
        </authorList>
    </citation>
    <scope>NUCLEOTIDE SEQUENCE</scope>
    <source>
        <strain evidence="4">SJ11</strain>
    </source>
</reference>
<dbReference type="CDD" id="cd00075">
    <property type="entry name" value="HATPase"/>
    <property type="match status" value="1"/>
</dbReference>
<organism evidence="4 5">
    <name type="scientific">Pedobacter rhodius</name>
    <dbReference type="NCBI Taxonomy" id="3004098"/>
    <lineage>
        <taxon>Bacteria</taxon>
        <taxon>Pseudomonadati</taxon>
        <taxon>Bacteroidota</taxon>
        <taxon>Sphingobacteriia</taxon>
        <taxon>Sphingobacteriales</taxon>
        <taxon>Sphingobacteriaceae</taxon>
        <taxon>Pedobacter</taxon>
    </lineage>
</organism>
<dbReference type="Gene3D" id="1.10.287.130">
    <property type="match status" value="1"/>
</dbReference>
<dbReference type="SUPFAM" id="SSF55781">
    <property type="entry name" value="GAF domain-like"/>
    <property type="match status" value="1"/>
</dbReference>
<accession>A0ABT4KS78</accession>
<dbReference type="PRINTS" id="PR00344">
    <property type="entry name" value="BCTRLSENSOR"/>
</dbReference>
<dbReference type="InterPro" id="IPR005467">
    <property type="entry name" value="His_kinase_dom"/>
</dbReference>
<evidence type="ECO:0000256" key="1">
    <source>
        <dbReference type="ARBA" id="ARBA00000085"/>
    </source>
</evidence>
<evidence type="ECO:0000313" key="4">
    <source>
        <dbReference type="EMBL" id="MCZ4221780.1"/>
    </source>
</evidence>
<dbReference type="SUPFAM" id="SSF47384">
    <property type="entry name" value="Homodimeric domain of signal transducing histidine kinase"/>
    <property type="match status" value="1"/>
</dbReference>
<gene>
    <name evidence="4" type="ORF">O0931_00565</name>
</gene>
<dbReference type="SMART" id="SM00387">
    <property type="entry name" value="HATPase_c"/>
    <property type="match status" value="1"/>
</dbReference>
<dbReference type="Gene3D" id="3.30.450.40">
    <property type="match status" value="1"/>
</dbReference>
<keyword evidence="5" id="KW-1185">Reference proteome</keyword>
<dbReference type="Pfam" id="PF02518">
    <property type="entry name" value="HATPase_c"/>
    <property type="match status" value="1"/>
</dbReference>
<dbReference type="GO" id="GO:0005524">
    <property type="term" value="F:ATP binding"/>
    <property type="evidence" value="ECO:0007669"/>
    <property type="project" value="UniProtKB-KW"/>
</dbReference>
<dbReference type="EC" id="2.7.13.3" evidence="2"/>
<dbReference type="InterPro" id="IPR004358">
    <property type="entry name" value="Sig_transdc_His_kin-like_C"/>
</dbReference>
<dbReference type="PANTHER" id="PTHR43102:SF2">
    <property type="entry name" value="GAF DOMAIN-CONTAINING PROTEIN"/>
    <property type="match status" value="1"/>
</dbReference>
<proteinExistence type="predicted"/>
<protein>
    <recommendedName>
        <fullName evidence="2">histidine kinase</fullName>
        <ecNumber evidence="2">2.7.13.3</ecNumber>
    </recommendedName>
</protein>
<dbReference type="RefSeq" id="WP_269413617.1">
    <property type="nucleotide sequence ID" value="NZ_JAPWGL010000001.1"/>
</dbReference>
<dbReference type="Gene3D" id="3.30.565.10">
    <property type="entry name" value="Histidine kinase-like ATPase, C-terminal domain"/>
    <property type="match status" value="1"/>
</dbReference>
<comment type="caution">
    <text evidence="4">The sequence shown here is derived from an EMBL/GenBank/DDBJ whole genome shotgun (WGS) entry which is preliminary data.</text>
</comment>
<keyword evidence="4" id="KW-0067">ATP-binding</keyword>
<evidence type="ECO:0000259" key="3">
    <source>
        <dbReference type="PROSITE" id="PS50109"/>
    </source>
</evidence>
<dbReference type="Proteomes" id="UP001144341">
    <property type="component" value="Unassembled WGS sequence"/>
</dbReference>
<evidence type="ECO:0000256" key="2">
    <source>
        <dbReference type="ARBA" id="ARBA00012438"/>
    </source>
</evidence>
<feature type="domain" description="Histidine kinase" evidence="3">
    <location>
        <begin position="185"/>
        <end position="399"/>
    </location>
</feature>
<dbReference type="EMBL" id="JAPWGL010000001">
    <property type="protein sequence ID" value="MCZ4221780.1"/>
    <property type="molecule type" value="Genomic_DNA"/>
</dbReference>
<name>A0ABT4KS78_9SPHI</name>
<keyword evidence="4" id="KW-0547">Nucleotide-binding</keyword>
<dbReference type="SUPFAM" id="SSF55874">
    <property type="entry name" value="ATPase domain of HSP90 chaperone/DNA topoisomerase II/histidine kinase"/>
    <property type="match status" value="1"/>
</dbReference>
<comment type="catalytic activity">
    <reaction evidence="1">
        <text>ATP + protein L-histidine = ADP + protein N-phospho-L-histidine.</text>
        <dbReference type="EC" id="2.7.13.3"/>
    </reaction>
</comment>
<sequence>MALATEQIRPIPLNETARIKNLSEFDFDFADFQTNFDNITALAAKISGTNISLVNLIDSFTQWSVSNYGLEIDQMPREESICQYTIAQEDPFEITDLSADERSKNFFYVGSPLNLRYYFGIPLKTPDGYNIGALCVMDQNVQKLTPAKIELLKLLAIEVVDKLVNLKMLHKTKSELDESNIKQRKLAHDIRGPLSGIRGIIEIIRTRGYKNKMFDVMDYLFMIDKSNNEVLNLTDEILVQEKKIIKDEFNLNIFKDKLEKLYTPQAKAKNIFFKVSTTSNHNELNFPKDKLLQISGNLISNAIKFSSDYGTVTVKLGLDVQENEKILKISVSDNGNGLSQAGIDKIMQGKLESSEGTIGERGYGFGLPMVMSDIKSLNGEMEITSEEGWGTNFDVKIPF</sequence>
<dbReference type="PROSITE" id="PS50109">
    <property type="entry name" value="HIS_KIN"/>
    <property type="match status" value="1"/>
</dbReference>
<dbReference type="PANTHER" id="PTHR43102">
    <property type="entry name" value="SLR1143 PROTEIN"/>
    <property type="match status" value="1"/>
</dbReference>
<dbReference type="InterPro" id="IPR003594">
    <property type="entry name" value="HATPase_dom"/>
</dbReference>
<dbReference type="InterPro" id="IPR036890">
    <property type="entry name" value="HATPase_C_sf"/>
</dbReference>
<dbReference type="InterPro" id="IPR029016">
    <property type="entry name" value="GAF-like_dom_sf"/>
</dbReference>
<evidence type="ECO:0000313" key="5">
    <source>
        <dbReference type="Proteomes" id="UP001144341"/>
    </source>
</evidence>